<comment type="caution">
    <text evidence="2">The sequence shown here is derived from an EMBL/GenBank/DDBJ whole genome shotgun (WGS) entry which is preliminary data.</text>
</comment>
<feature type="region of interest" description="Disordered" evidence="1">
    <location>
        <begin position="1"/>
        <end position="35"/>
    </location>
</feature>
<proteinExistence type="predicted"/>
<evidence type="ECO:0000256" key="1">
    <source>
        <dbReference type="SAM" id="MobiDB-lite"/>
    </source>
</evidence>
<gene>
    <name evidence="2" type="ORF">PoB_007237700</name>
</gene>
<evidence type="ECO:0000313" key="3">
    <source>
        <dbReference type="Proteomes" id="UP000735302"/>
    </source>
</evidence>
<dbReference type="EMBL" id="BLXT01008083">
    <property type="protein sequence ID" value="GFO45872.1"/>
    <property type="molecule type" value="Genomic_DNA"/>
</dbReference>
<sequence length="90" mass="9999">MVGLEPATDGSLQISGRTHKPQCHRRPRSLGNQILPSPQQVISGFQALRQARALVAGLKSSTEYFGKRNKQQQFKALVPLVRSSLFRVKT</sequence>
<reference evidence="2 3" key="1">
    <citation type="journal article" date="2021" name="Elife">
        <title>Chloroplast acquisition without the gene transfer in kleptoplastic sea slugs, Plakobranchus ocellatus.</title>
        <authorList>
            <person name="Maeda T."/>
            <person name="Takahashi S."/>
            <person name="Yoshida T."/>
            <person name="Shimamura S."/>
            <person name="Takaki Y."/>
            <person name="Nagai Y."/>
            <person name="Toyoda A."/>
            <person name="Suzuki Y."/>
            <person name="Arimoto A."/>
            <person name="Ishii H."/>
            <person name="Satoh N."/>
            <person name="Nishiyama T."/>
            <person name="Hasebe M."/>
            <person name="Maruyama T."/>
            <person name="Minagawa J."/>
            <person name="Obokata J."/>
            <person name="Shigenobu S."/>
        </authorList>
    </citation>
    <scope>NUCLEOTIDE SEQUENCE [LARGE SCALE GENOMIC DNA]</scope>
</reference>
<keyword evidence="3" id="KW-1185">Reference proteome</keyword>
<evidence type="ECO:0000313" key="2">
    <source>
        <dbReference type="EMBL" id="GFO45872.1"/>
    </source>
</evidence>
<name>A0AAV4DND9_9GAST</name>
<dbReference type="AlphaFoldDB" id="A0AAV4DND9"/>
<organism evidence="2 3">
    <name type="scientific">Plakobranchus ocellatus</name>
    <dbReference type="NCBI Taxonomy" id="259542"/>
    <lineage>
        <taxon>Eukaryota</taxon>
        <taxon>Metazoa</taxon>
        <taxon>Spiralia</taxon>
        <taxon>Lophotrochozoa</taxon>
        <taxon>Mollusca</taxon>
        <taxon>Gastropoda</taxon>
        <taxon>Heterobranchia</taxon>
        <taxon>Euthyneura</taxon>
        <taxon>Panpulmonata</taxon>
        <taxon>Sacoglossa</taxon>
        <taxon>Placobranchoidea</taxon>
        <taxon>Plakobranchidae</taxon>
        <taxon>Plakobranchus</taxon>
    </lineage>
</organism>
<feature type="compositionally biased region" description="Basic residues" evidence="1">
    <location>
        <begin position="17"/>
        <end position="28"/>
    </location>
</feature>
<protein>
    <submittedName>
        <fullName evidence="2">Uncharacterized protein</fullName>
    </submittedName>
</protein>
<dbReference type="Proteomes" id="UP000735302">
    <property type="component" value="Unassembled WGS sequence"/>
</dbReference>
<accession>A0AAV4DND9</accession>